<evidence type="ECO:0000313" key="1">
    <source>
        <dbReference type="EMBL" id="OTF72020.1"/>
    </source>
</evidence>
<dbReference type="OrthoDB" id="1562405at2759"/>
<dbReference type="EMBL" id="MUJZ01058299">
    <property type="protein sequence ID" value="OTF72020.1"/>
    <property type="molecule type" value="Genomic_DNA"/>
</dbReference>
<proteinExistence type="predicted"/>
<accession>A0A1Y3AU62</accession>
<protein>
    <submittedName>
        <fullName evidence="1">Uncharacterized protein</fullName>
    </submittedName>
</protein>
<feature type="non-terminal residue" evidence="1">
    <location>
        <position position="71"/>
    </location>
</feature>
<keyword evidence="2" id="KW-1185">Reference proteome</keyword>
<organism evidence="1 2">
    <name type="scientific">Euroglyphus maynei</name>
    <name type="common">Mayne's house dust mite</name>
    <dbReference type="NCBI Taxonomy" id="6958"/>
    <lineage>
        <taxon>Eukaryota</taxon>
        <taxon>Metazoa</taxon>
        <taxon>Ecdysozoa</taxon>
        <taxon>Arthropoda</taxon>
        <taxon>Chelicerata</taxon>
        <taxon>Arachnida</taxon>
        <taxon>Acari</taxon>
        <taxon>Acariformes</taxon>
        <taxon>Sarcoptiformes</taxon>
        <taxon>Astigmata</taxon>
        <taxon>Psoroptidia</taxon>
        <taxon>Analgoidea</taxon>
        <taxon>Pyroglyphidae</taxon>
        <taxon>Pyroglyphinae</taxon>
        <taxon>Euroglyphus</taxon>
    </lineage>
</organism>
<evidence type="ECO:0000313" key="2">
    <source>
        <dbReference type="Proteomes" id="UP000194236"/>
    </source>
</evidence>
<reference evidence="1 2" key="1">
    <citation type="submission" date="2017-03" db="EMBL/GenBank/DDBJ databases">
        <title>Genome Survey of Euroglyphus maynei.</title>
        <authorList>
            <person name="Arlian L.G."/>
            <person name="Morgan M.S."/>
            <person name="Rider S.D."/>
        </authorList>
    </citation>
    <scope>NUCLEOTIDE SEQUENCE [LARGE SCALE GENOMIC DNA]</scope>
    <source>
        <strain evidence="1">Arlian Lab</strain>
        <tissue evidence="1">Whole body</tissue>
    </source>
</reference>
<dbReference type="AlphaFoldDB" id="A0A1Y3AU62"/>
<name>A0A1Y3AU62_EURMA</name>
<dbReference type="Proteomes" id="UP000194236">
    <property type="component" value="Unassembled WGS sequence"/>
</dbReference>
<sequence length="71" mass="7957">MNSELSHVDIELYKAQGSGSVSLLNVQKVTYNRETKLPQTVQIEDGPSPTHRVVVHDLKGAWTKDNRDIVI</sequence>
<comment type="caution">
    <text evidence="1">The sequence shown here is derived from an EMBL/GenBank/DDBJ whole genome shotgun (WGS) entry which is preliminary data.</text>
</comment>
<gene>
    <name evidence="1" type="ORF">BLA29_014066</name>
</gene>